<accession>A0A367L8K6</accession>
<feature type="non-terminal residue" evidence="1">
    <location>
        <position position="1"/>
    </location>
</feature>
<evidence type="ECO:0000313" key="2">
    <source>
        <dbReference type="Proteomes" id="UP000253664"/>
    </source>
</evidence>
<gene>
    <name evidence="1" type="ORF">L249_5364</name>
</gene>
<protein>
    <submittedName>
        <fullName evidence="1">Uncharacterized protein</fullName>
    </submittedName>
</protein>
<evidence type="ECO:0000313" key="1">
    <source>
        <dbReference type="EMBL" id="RCI10755.1"/>
    </source>
</evidence>
<proteinExistence type="predicted"/>
<organism evidence="1 2">
    <name type="scientific">Ophiocordyceps polyrhachis-furcata BCC 54312</name>
    <dbReference type="NCBI Taxonomy" id="1330021"/>
    <lineage>
        <taxon>Eukaryota</taxon>
        <taxon>Fungi</taxon>
        <taxon>Dikarya</taxon>
        <taxon>Ascomycota</taxon>
        <taxon>Pezizomycotina</taxon>
        <taxon>Sordariomycetes</taxon>
        <taxon>Hypocreomycetidae</taxon>
        <taxon>Hypocreales</taxon>
        <taxon>Ophiocordycipitaceae</taxon>
        <taxon>Ophiocordyceps</taxon>
    </lineage>
</organism>
<sequence>DSGAISEGGSRNVLAENRYLGMQIVALVYIEEGPALALNETDWRSAVSVKLSLLDSHYVVAIFRKKSKVDKIVRLPYILLVLEAIGSRRVCGSSPVLVLAGYFIIPGL</sequence>
<comment type="caution">
    <text evidence="1">The sequence shown here is derived from an EMBL/GenBank/DDBJ whole genome shotgun (WGS) entry which is preliminary data.</text>
</comment>
<reference evidence="1 2" key="1">
    <citation type="journal article" date="2015" name="BMC Genomics">
        <title>Insights from the genome of Ophiocordyceps polyrhachis-furcata to pathogenicity and host specificity in insect fungi.</title>
        <authorList>
            <person name="Wichadakul D."/>
            <person name="Kobmoo N."/>
            <person name="Ingsriswang S."/>
            <person name="Tangphatsornruang S."/>
            <person name="Chantasingh D."/>
            <person name="Luangsa-ard J.J."/>
            <person name="Eurwilaichitr L."/>
        </authorList>
    </citation>
    <scope>NUCLEOTIDE SEQUENCE [LARGE SCALE GENOMIC DNA]</scope>
    <source>
        <strain evidence="1 2">BCC 54312</strain>
    </source>
</reference>
<keyword evidence="2" id="KW-1185">Reference proteome</keyword>
<dbReference type="Proteomes" id="UP000253664">
    <property type="component" value="Unassembled WGS sequence"/>
</dbReference>
<dbReference type="EMBL" id="LKCN02000011">
    <property type="protein sequence ID" value="RCI10755.1"/>
    <property type="molecule type" value="Genomic_DNA"/>
</dbReference>
<dbReference type="AlphaFoldDB" id="A0A367L8K6"/>
<name>A0A367L8K6_9HYPO</name>